<proteinExistence type="predicted"/>
<organism evidence="1 2">
    <name type="scientific">Funneliformis caledonium</name>
    <dbReference type="NCBI Taxonomy" id="1117310"/>
    <lineage>
        <taxon>Eukaryota</taxon>
        <taxon>Fungi</taxon>
        <taxon>Fungi incertae sedis</taxon>
        <taxon>Mucoromycota</taxon>
        <taxon>Glomeromycotina</taxon>
        <taxon>Glomeromycetes</taxon>
        <taxon>Glomerales</taxon>
        <taxon>Glomeraceae</taxon>
        <taxon>Funneliformis</taxon>
    </lineage>
</organism>
<evidence type="ECO:0000313" key="2">
    <source>
        <dbReference type="Proteomes" id="UP000789570"/>
    </source>
</evidence>
<name>A0A9N9NVP9_9GLOM</name>
<accession>A0A9N9NVP9</accession>
<protein>
    <submittedName>
        <fullName evidence="1">17302_t:CDS:1</fullName>
    </submittedName>
</protein>
<keyword evidence="2" id="KW-1185">Reference proteome</keyword>
<dbReference type="EMBL" id="CAJVPQ010022784">
    <property type="protein sequence ID" value="CAG8761333.1"/>
    <property type="molecule type" value="Genomic_DNA"/>
</dbReference>
<sequence>MNETPIWFDMLGNLTVNNKGDKTVHICITRNDKNHFTVVLTCSADSTKYPSICIFKEKQLPHDEVISKSNSAMMVYDSFRSYLKENIKVKFKQHNFHLVVIPAGLTS</sequence>
<dbReference type="AlphaFoldDB" id="A0A9N9NVP9"/>
<evidence type="ECO:0000313" key="1">
    <source>
        <dbReference type="EMBL" id="CAG8761333.1"/>
    </source>
</evidence>
<reference evidence="1" key="1">
    <citation type="submission" date="2021-06" db="EMBL/GenBank/DDBJ databases">
        <authorList>
            <person name="Kallberg Y."/>
            <person name="Tangrot J."/>
            <person name="Rosling A."/>
        </authorList>
    </citation>
    <scope>NUCLEOTIDE SEQUENCE</scope>
    <source>
        <strain evidence="1">UK204</strain>
    </source>
</reference>
<comment type="caution">
    <text evidence="1">The sequence shown here is derived from an EMBL/GenBank/DDBJ whole genome shotgun (WGS) entry which is preliminary data.</text>
</comment>
<gene>
    <name evidence="1" type="ORF">FCALED_LOCUS16945</name>
</gene>
<dbReference type="OrthoDB" id="2402323at2759"/>
<feature type="non-terminal residue" evidence="1">
    <location>
        <position position="107"/>
    </location>
</feature>
<dbReference type="Proteomes" id="UP000789570">
    <property type="component" value="Unassembled WGS sequence"/>
</dbReference>